<feature type="non-terminal residue" evidence="2">
    <location>
        <position position="1"/>
    </location>
</feature>
<reference evidence="2 3" key="1">
    <citation type="submission" date="2021-05" db="EMBL/GenBank/DDBJ databases">
        <title>Genome Assembly of Synthetic Allotetraploid Brassica napus Reveals Homoeologous Exchanges between Subgenomes.</title>
        <authorList>
            <person name="Davis J.T."/>
        </authorList>
    </citation>
    <scope>NUCLEOTIDE SEQUENCE [LARGE SCALE GENOMIC DNA]</scope>
    <source>
        <strain evidence="3">cv. Da-Ae</strain>
        <tissue evidence="2">Seedling</tissue>
    </source>
</reference>
<dbReference type="EMBL" id="JAGKQM010000013">
    <property type="protein sequence ID" value="KAH0891044.1"/>
    <property type="molecule type" value="Genomic_DNA"/>
</dbReference>
<proteinExistence type="predicted"/>
<protein>
    <recommendedName>
        <fullName evidence="4">RNase H type-1 domain-containing protein</fullName>
    </recommendedName>
</protein>
<comment type="caution">
    <text evidence="2">The sequence shown here is derived from an EMBL/GenBank/DDBJ whole genome shotgun (WGS) entry which is preliminary data.</text>
</comment>
<evidence type="ECO:0000256" key="1">
    <source>
        <dbReference type="SAM" id="MobiDB-lite"/>
    </source>
</evidence>
<name>A0ABQ8AET7_BRANA</name>
<evidence type="ECO:0000313" key="3">
    <source>
        <dbReference type="Proteomes" id="UP000824890"/>
    </source>
</evidence>
<feature type="non-terminal residue" evidence="2">
    <location>
        <position position="368"/>
    </location>
</feature>
<keyword evidence="3" id="KW-1185">Reference proteome</keyword>
<organism evidence="2 3">
    <name type="scientific">Brassica napus</name>
    <name type="common">Rape</name>
    <dbReference type="NCBI Taxonomy" id="3708"/>
    <lineage>
        <taxon>Eukaryota</taxon>
        <taxon>Viridiplantae</taxon>
        <taxon>Streptophyta</taxon>
        <taxon>Embryophyta</taxon>
        <taxon>Tracheophyta</taxon>
        <taxon>Spermatophyta</taxon>
        <taxon>Magnoliopsida</taxon>
        <taxon>eudicotyledons</taxon>
        <taxon>Gunneridae</taxon>
        <taxon>Pentapetalae</taxon>
        <taxon>rosids</taxon>
        <taxon>malvids</taxon>
        <taxon>Brassicales</taxon>
        <taxon>Brassicaceae</taxon>
        <taxon>Brassiceae</taxon>
        <taxon>Brassica</taxon>
    </lineage>
</organism>
<feature type="compositionally biased region" description="Low complexity" evidence="1">
    <location>
        <begin position="112"/>
        <end position="123"/>
    </location>
</feature>
<gene>
    <name evidence="2" type="ORF">HID58_053473</name>
</gene>
<dbReference type="Proteomes" id="UP000824890">
    <property type="component" value="Unassembled WGS sequence"/>
</dbReference>
<evidence type="ECO:0008006" key="4">
    <source>
        <dbReference type="Google" id="ProtNLM"/>
    </source>
</evidence>
<evidence type="ECO:0000313" key="2">
    <source>
        <dbReference type="EMBL" id="KAH0891044.1"/>
    </source>
</evidence>
<sequence>ETRLLEGPPGFPPLFPELSKEEQQSAMLYISHADPTERRARIERVNQSIQEKKEKERNYRPAFTTDLLKGAGMVFCYDKEGEQLQYISSTGAEQAPKTRSIRGQREIDEVRSGQSSTPSSTHSLNAGSPTGFCMGVLVSLLLQGLRVLRRNQGTDLWLGREGSKEVEEAIARCKSVDAENSEASIMDCIARCRTELAKLKRTENLNSKTKIDQLKMDLEKEMAKQYMVSDTFSPEDAERIMLMKQICLKRTLSDGASQRMVLIAPAVVISSQMPCWNSRSRRSVRLYLGSYGRWKDRNSHTFKAIVVPPRQIINALLEHIEFWRLDHVVEERNEAANLIAKSVTTGRKYHSYIASQDPAWLQSLLILE</sequence>
<accession>A0ABQ8AET7</accession>
<feature type="region of interest" description="Disordered" evidence="1">
    <location>
        <begin position="88"/>
        <end position="126"/>
    </location>
</feature>